<dbReference type="Pfam" id="PF03018">
    <property type="entry name" value="Dirigent"/>
    <property type="match status" value="1"/>
</dbReference>
<keyword evidence="1" id="KW-0964">Secreted</keyword>
<keyword evidence="1" id="KW-0732">Signal</keyword>
<proteinExistence type="inferred from homology"/>
<dbReference type="EMBL" id="CM008049">
    <property type="protein sequence ID" value="PVH48369.1"/>
    <property type="molecule type" value="Genomic_DNA"/>
</dbReference>
<dbReference type="Proteomes" id="UP000243499">
    <property type="component" value="Chromosome 4"/>
</dbReference>
<keyword evidence="1" id="KW-0052">Apoplast</keyword>
<dbReference type="PANTHER" id="PTHR21495">
    <property type="entry name" value="NUCLEOPORIN-RELATED"/>
    <property type="match status" value="1"/>
</dbReference>
<comment type="function">
    <text evidence="1">Dirigent proteins impart stereoselectivity on the phenoxy radical-coupling reaction, yielding optically active lignans from two molecules of coniferyl alcohol in the biosynthesis of lignans, flavonolignans, and alkaloids and thus plays a central role in plant secondary metabolism.</text>
</comment>
<name>A0A2T8JEL6_9POAL</name>
<protein>
    <recommendedName>
        <fullName evidence="1">Dirigent protein</fullName>
    </recommendedName>
</protein>
<feature type="chain" id="PRO_5015376246" description="Dirigent protein" evidence="1">
    <location>
        <begin position="26"/>
        <end position="106"/>
    </location>
</feature>
<sequence>MTGSMRRPVFVVSVTLLLAAGPYNGSTLVVADRDDTSELVRELAVVSWTGVLWRAEGHVLWSTAKVESPLHAVLELDVHASVPVPRPTSARGKAAATILASHLTEL</sequence>
<dbReference type="AlphaFoldDB" id="A0A2T8JEL6"/>
<evidence type="ECO:0000313" key="2">
    <source>
        <dbReference type="EMBL" id="PVH48369.1"/>
    </source>
</evidence>
<dbReference type="GO" id="GO:0048046">
    <property type="term" value="C:apoplast"/>
    <property type="evidence" value="ECO:0007669"/>
    <property type="project" value="UniProtKB-SubCell"/>
</dbReference>
<accession>A0A2T8JEL6</accession>
<feature type="signal peptide" evidence="1">
    <location>
        <begin position="1"/>
        <end position="25"/>
    </location>
</feature>
<comment type="subcellular location">
    <subcellularLocation>
        <location evidence="1">Secreted</location>
        <location evidence="1">Extracellular space</location>
        <location evidence="1">Apoplast</location>
    </subcellularLocation>
</comment>
<organism evidence="2">
    <name type="scientific">Panicum hallii</name>
    <dbReference type="NCBI Taxonomy" id="206008"/>
    <lineage>
        <taxon>Eukaryota</taxon>
        <taxon>Viridiplantae</taxon>
        <taxon>Streptophyta</taxon>
        <taxon>Embryophyta</taxon>
        <taxon>Tracheophyta</taxon>
        <taxon>Spermatophyta</taxon>
        <taxon>Magnoliopsida</taxon>
        <taxon>Liliopsida</taxon>
        <taxon>Poales</taxon>
        <taxon>Poaceae</taxon>
        <taxon>PACMAD clade</taxon>
        <taxon>Panicoideae</taxon>
        <taxon>Panicodae</taxon>
        <taxon>Paniceae</taxon>
        <taxon>Panicinae</taxon>
        <taxon>Panicum</taxon>
        <taxon>Panicum sect. Panicum</taxon>
    </lineage>
</organism>
<dbReference type="Gramene" id="PVH48369">
    <property type="protein sequence ID" value="PVH48369"/>
    <property type="gene ID" value="PAHAL_4G316400"/>
</dbReference>
<comment type="similarity">
    <text evidence="1">Belongs to the plant dirigent protein family.</text>
</comment>
<comment type="subunit">
    <text evidence="1">Homodimer.</text>
</comment>
<reference evidence="2" key="1">
    <citation type="submission" date="2018-04" db="EMBL/GenBank/DDBJ databases">
        <title>WGS assembly of Panicum hallii.</title>
        <authorList>
            <person name="Lovell J."/>
            <person name="Jenkins J."/>
            <person name="Lowry D."/>
            <person name="Mamidi S."/>
            <person name="Sreedasyam A."/>
            <person name="Weng X."/>
            <person name="Barry K."/>
            <person name="Bonette J."/>
            <person name="Campitelli B."/>
            <person name="Daum C."/>
            <person name="Gordon S."/>
            <person name="Gould B."/>
            <person name="Lipzen A."/>
            <person name="Macqueen A."/>
            <person name="Palacio-Mejia J."/>
            <person name="Plott C."/>
            <person name="Shakirov E."/>
            <person name="Shu S."/>
            <person name="Yoshinaga Y."/>
            <person name="Zane M."/>
            <person name="Rokhsar D."/>
            <person name="Grimwood J."/>
            <person name="Schmutz J."/>
            <person name="Juenger T."/>
        </authorList>
    </citation>
    <scope>NUCLEOTIDE SEQUENCE [LARGE SCALE GENOMIC DNA]</scope>
    <source>
        <strain evidence="2">FIL2</strain>
    </source>
</reference>
<dbReference type="InterPro" id="IPR004265">
    <property type="entry name" value="Dirigent"/>
</dbReference>
<gene>
    <name evidence="2" type="ORF">PAHAL_4G316400</name>
</gene>
<evidence type="ECO:0000256" key="1">
    <source>
        <dbReference type="RuleBase" id="RU363099"/>
    </source>
</evidence>